<feature type="compositionally biased region" description="Gly residues" evidence="4">
    <location>
        <begin position="454"/>
        <end position="463"/>
    </location>
</feature>
<dbReference type="InterPro" id="IPR003653">
    <property type="entry name" value="Peptidase_C48_C"/>
</dbReference>
<evidence type="ECO:0000256" key="2">
    <source>
        <dbReference type="ARBA" id="ARBA00022670"/>
    </source>
</evidence>
<evidence type="ECO:0000259" key="5">
    <source>
        <dbReference type="Pfam" id="PF02902"/>
    </source>
</evidence>
<dbReference type="Gene3D" id="3.40.395.10">
    <property type="entry name" value="Adenoviral Proteinase, Chain A"/>
    <property type="match status" value="1"/>
</dbReference>
<feature type="region of interest" description="Disordered" evidence="4">
    <location>
        <begin position="1"/>
        <end position="23"/>
    </location>
</feature>
<feature type="compositionally biased region" description="Basic and acidic residues" evidence="4">
    <location>
        <begin position="430"/>
        <end position="448"/>
    </location>
</feature>
<dbReference type="InterPro" id="IPR038765">
    <property type="entry name" value="Papain-like_cys_pep_sf"/>
</dbReference>
<evidence type="ECO:0000256" key="1">
    <source>
        <dbReference type="ARBA" id="ARBA00005234"/>
    </source>
</evidence>
<evidence type="ECO:0000256" key="4">
    <source>
        <dbReference type="SAM" id="MobiDB-lite"/>
    </source>
</evidence>
<feature type="compositionally biased region" description="Basic residues" evidence="4">
    <location>
        <begin position="1"/>
        <end position="13"/>
    </location>
</feature>
<keyword evidence="2" id="KW-0645">Protease</keyword>
<proteinExistence type="inferred from homology"/>
<dbReference type="SUPFAM" id="SSF54001">
    <property type="entry name" value="Cysteine proteinases"/>
    <property type="match status" value="1"/>
</dbReference>
<name>A0ABU6ZEF7_9FABA</name>
<reference evidence="6 7" key="1">
    <citation type="journal article" date="2023" name="Plants (Basel)">
        <title>Bridging the Gap: Combining Genomics and Transcriptomics Approaches to Understand Stylosanthes scabra, an Orphan Legume from the Brazilian Caatinga.</title>
        <authorList>
            <person name="Ferreira-Neto J.R.C."/>
            <person name="da Silva M.D."/>
            <person name="Binneck E."/>
            <person name="de Melo N.F."/>
            <person name="da Silva R.H."/>
            <person name="de Melo A.L.T.M."/>
            <person name="Pandolfi V."/>
            <person name="Bustamante F.O."/>
            <person name="Brasileiro-Vidal A.C."/>
            <person name="Benko-Iseppon A.M."/>
        </authorList>
    </citation>
    <scope>NUCLEOTIDE SEQUENCE [LARGE SCALE GENOMIC DNA]</scope>
    <source>
        <tissue evidence="6">Leaves</tissue>
    </source>
</reference>
<accession>A0ABU6ZEF7</accession>
<organism evidence="6 7">
    <name type="scientific">Stylosanthes scabra</name>
    <dbReference type="NCBI Taxonomy" id="79078"/>
    <lineage>
        <taxon>Eukaryota</taxon>
        <taxon>Viridiplantae</taxon>
        <taxon>Streptophyta</taxon>
        <taxon>Embryophyta</taxon>
        <taxon>Tracheophyta</taxon>
        <taxon>Spermatophyta</taxon>
        <taxon>Magnoliopsida</taxon>
        <taxon>eudicotyledons</taxon>
        <taxon>Gunneridae</taxon>
        <taxon>Pentapetalae</taxon>
        <taxon>rosids</taxon>
        <taxon>fabids</taxon>
        <taxon>Fabales</taxon>
        <taxon>Fabaceae</taxon>
        <taxon>Papilionoideae</taxon>
        <taxon>50 kb inversion clade</taxon>
        <taxon>dalbergioids sensu lato</taxon>
        <taxon>Dalbergieae</taxon>
        <taxon>Pterocarpus clade</taxon>
        <taxon>Stylosanthes</taxon>
    </lineage>
</organism>
<dbReference type="EMBL" id="JASCZI010272118">
    <property type="protein sequence ID" value="MED6220329.1"/>
    <property type="molecule type" value="Genomic_DNA"/>
</dbReference>
<feature type="region of interest" description="Disordered" evidence="4">
    <location>
        <begin position="430"/>
        <end position="463"/>
    </location>
</feature>
<evidence type="ECO:0000256" key="3">
    <source>
        <dbReference type="ARBA" id="ARBA00022801"/>
    </source>
</evidence>
<comment type="caution">
    <text evidence="6">The sequence shown here is derived from an EMBL/GenBank/DDBJ whole genome shotgun (WGS) entry which is preliminary data.</text>
</comment>
<comment type="similarity">
    <text evidence="1">Belongs to the peptidase C48 family.</text>
</comment>
<dbReference type="Pfam" id="PF02902">
    <property type="entry name" value="Peptidase_C48"/>
    <property type="match status" value="1"/>
</dbReference>
<evidence type="ECO:0000313" key="6">
    <source>
        <dbReference type="EMBL" id="MED6220329.1"/>
    </source>
</evidence>
<gene>
    <name evidence="6" type="ORF">PIB30_043861</name>
</gene>
<dbReference type="Proteomes" id="UP001341840">
    <property type="component" value="Unassembled WGS sequence"/>
</dbReference>
<protein>
    <recommendedName>
        <fullName evidence="5">Ubiquitin-like protease family profile domain-containing protein</fullName>
    </recommendedName>
</protein>
<feature type="domain" description="Ubiquitin-like protease family profile" evidence="5">
    <location>
        <begin position="305"/>
        <end position="412"/>
    </location>
</feature>
<evidence type="ECO:0000313" key="7">
    <source>
        <dbReference type="Proteomes" id="UP001341840"/>
    </source>
</evidence>
<keyword evidence="7" id="KW-1185">Reference proteome</keyword>
<keyword evidence="3" id="KW-0378">Hydrolase</keyword>
<sequence length="463" mass="52139">MRGGKRGRGRKKGNGATASVAGEKEIVEISSSVFESHEKNENNEEINSPQVNNIDAREKVLTNAVQQMTNAVTTLSQIIVQQTPPVFPVFTGMSPVMYPSLGTPLNKHEVPNVLFAAAAKNHEEPITNQSVTDLIMAKLDEKETKVAAPTSTEHTRTRSKNISNNLETVHGVTKNLFADFNQSQDCQKEAGNDIKVSKYINHRSPPSLRIPQRSNCSKIPQWVPMLFKPPEHMNLTEEELYMAAYIFGPDMSSEIIRKEELISTTLCVGEREVIANLISKQPVPQDVLNLLVCMLTFEAKSAETEYQTHWFLPTTFSVFIPINDDNEHWYLLIVDFYKKHLILLDSMKTPERMHNRILAVKTLGIFIERMLANASFYKFQVTYRPKVSTFPIVEPAGIGEQKKGSIDCAIWVASWMRECPWSDNYAIKQERTNEEENEKSSERDRGTYLREGGQVNGCGGTGG</sequence>